<dbReference type="KEGG" id="aamb:D1866_12200"/>
<dbReference type="RefSeq" id="WP_152940202.1">
    <property type="nucleotide sequence ID" value="NZ_CP045482.1"/>
</dbReference>
<evidence type="ECO:0000313" key="11">
    <source>
        <dbReference type="EMBL" id="MQL54860.1"/>
    </source>
</evidence>
<comment type="domain">
    <text evidence="8">The N-terminal domain interacts with the head of the 30S subunit; the C-terminal domain interacts with the body and contacts protein S4. The interaction surface between S4 and S5 is involved in control of translational fidelity.</text>
</comment>
<dbReference type="InterPro" id="IPR047866">
    <property type="entry name" value="Ribosomal_uS5_arc"/>
</dbReference>
<evidence type="ECO:0000256" key="5">
    <source>
        <dbReference type="ARBA" id="ARBA00023274"/>
    </source>
</evidence>
<reference evidence="12 13" key="2">
    <citation type="submission" date="2019-10" db="EMBL/GenBank/DDBJ databases">
        <title>Genome Sequences from Six Type Strain Members of the Archaeal Family Sulfolobaceae: Acidianus ambivalens, Acidianus infernus, Metallosphaera prunae, Stygiolobus azoricus, Sulfolobus metallicus, and Sulfurisphaera ohwakuensis.</title>
        <authorList>
            <person name="Counts J.A."/>
            <person name="Kelly R.M."/>
        </authorList>
    </citation>
    <scope>NUCLEOTIDE SEQUENCE [LARGE SCALE GENOMIC DNA]</scope>
    <source>
        <strain evidence="12 13">LEI 10</strain>
    </source>
</reference>
<evidence type="ECO:0000259" key="10">
    <source>
        <dbReference type="PROSITE" id="PS50881"/>
    </source>
</evidence>
<comment type="similarity">
    <text evidence="1 8 9">Belongs to the universal ribosomal protein uS5 family.</text>
</comment>
<dbReference type="InterPro" id="IPR014721">
    <property type="entry name" value="Ribsml_uS5_D2-typ_fold_subgr"/>
</dbReference>
<evidence type="ECO:0000256" key="9">
    <source>
        <dbReference type="RuleBase" id="RU003823"/>
    </source>
</evidence>
<protein>
    <recommendedName>
        <fullName evidence="7 8">Small ribosomal subunit protein uS5</fullName>
    </recommendedName>
</protein>
<evidence type="ECO:0000313" key="13">
    <source>
        <dbReference type="Proteomes" id="UP000426328"/>
    </source>
</evidence>
<evidence type="ECO:0000256" key="6">
    <source>
        <dbReference type="ARBA" id="ARBA00025844"/>
    </source>
</evidence>
<dbReference type="FunFam" id="3.30.160.20:FF:000002">
    <property type="entry name" value="40S ribosomal protein S2"/>
    <property type="match status" value="1"/>
</dbReference>
<dbReference type="GO" id="GO:0022627">
    <property type="term" value="C:cytosolic small ribosomal subunit"/>
    <property type="evidence" value="ECO:0007669"/>
    <property type="project" value="TreeGrafter"/>
</dbReference>
<dbReference type="GeneID" id="42780507"/>
<dbReference type="PROSITE" id="PS00585">
    <property type="entry name" value="RIBOSOMAL_S5"/>
    <property type="match status" value="1"/>
</dbReference>
<dbReference type="PROSITE" id="PS50881">
    <property type="entry name" value="S5_DSRBD"/>
    <property type="match status" value="1"/>
</dbReference>
<organism evidence="12 13">
    <name type="scientific">Acidianus ambivalens</name>
    <name type="common">Desulfurolobus ambivalens</name>
    <dbReference type="NCBI Taxonomy" id="2283"/>
    <lineage>
        <taxon>Archaea</taxon>
        <taxon>Thermoproteota</taxon>
        <taxon>Thermoprotei</taxon>
        <taxon>Sulfolobales</taxon>
        <taxon>Sulfolobaceae</taxon>
        <taxon>Acidianus</taxon>
    </lineage>
</organism>
<comment type="function">
    <text evidence="8">With S4 and S12 plays an important role in translational accuracy.</text>
</comment>
<keyword evidence="4 8" id="KW-0689">Ribosomal protein</keyword>
<dbReference type="InterPro" id="IPR005711">
    <property type="entry name" value="Ribosomal_uS5_euk/arc"/>
</dbReference>
<dbReference type="SUPFAM" id="SSF54211">
    <property type="entry name" value="Ribosomal protein S5 domain 2-like"/>
    <property type="match status" value="1"/>
</dbReference>
<dbReference type="Proteomes" id="UP000474054">
    <property type="component" value="Unassembled WGS sequence"/>
</dbReference>
<dbReference type="Gene3D" id="3.30.230.10">
    <property type="match status" value="1"/>
</dbReference>
<evidence type="ECO:0000256" key="4">
    <source>
        <dbReference type="ARBA" id="ARBA00022980"/>
    </source>
</evidence>
<dbReference type="InterPro" id="IPR013810">
    <property type="entry name" value="Ribosomal_uS5_N"/>
</dbReference>
<dbReference type="InterPro" id="IPR018192">
    <property type="entry name" value="Ribosomal_uS5_N_CS"/>
</dbReference>
<proteinExistence type="inferred from homology"/>
<dbReference type="GO" id="GO:0006412">
    <property type="term" value="P:translation"/>
    <property type="evidence" value="ECO:0007669"/>
    <property type="project" value="UniProtKB-UniRule"/>
</dbReference>
<accession>A0A650CXW9</accession>
<sequence length="214" mass="23639">MAEGVPTANIEEWKPRTKLGQLVKEGKITSIKEIFEKNLVITEPEIIDALLPNLKYEVIDIKMVQKQTDAGELSRYKVLVIMGNFDGYVGIGMGKAKQLRVAIQKAIRDAKMNIIPVRRGCGSWECTCGEPHSLPFTVTGKAGSVEVTLKPAPKGTGLVVGSVLKTLLSYAGIKDVWSFSKGETRTTENFIKAGYNALYNTYKFVTPADWARKR</sequence>
<evidence type="ECO:0000256" key="8">
    <source>
        <dbReference type="HAMAP-Rule" id="MF_01307"/>
    </source>
</evidence>
<dbReference type="HAMAP" id="MF_01307_A">
    <property type="entry name" value="Ribosomal_uS5_A"/>
    <property type="match status" value="1"/>
</dbReference>
<keyword evidence="2 8" id="KW-0699">rRNA-binding</keyword>
<dbReference type="NCBIfam" id="TIGR01020">
    <property type="entry name" value="uS5_euk_arch"/>
    <property type="match status" value="1"/>
</dbReference>
<evidence type="ECO:0000256" key="7">
    <source>
        <dbReference type="ARBA" id="ARBA00035255"/>
    </source>
</evidence>
<reference evidence="11 14" key="1">
    <citation type="submission" date="2019-10" db="EMBL/GenBank/DDBJ databases">
        <title>Comparative genomics of sulfur disproportionating microorganisms.</title>
        <authorList>
            <person name="Ward L.M."/>
            <person name="Bertran E."/>
            <person name="Johnston D."/>
        </authorList>
    </citation>
    <scope>NUCLEOTIDE SEQUENCE [LARGE SCALE GENOMIC DNA]</scope>
    <source>
        <strain evidence="11 14">DSM 3772</strain>
    </source>
</reference>
<dbReference type="Pfam" id="PF00333">
    <property type="entry name" value="Ribosomal_S5"/>
    <property type="match status" value="1"/>
</dbReference>
<keyword evidence="5 8" id="KW-0687">Ribonucleoprotein</keyword>
<dbReference type="EMBL" id="WHYS01000001">
    <property type="protein sequence ID" value="MQL54860.1"/>
    <property type="molecule type" value="Genomic_DNA"/>
</dbReference>
<name>A0A650CXW9_ACIAM</name>
<dbReference type="InterPro" id="IPR000851">
    <property type="entry name" value="Ribosomal_uS5"/>
</dbReference>
<dbReference type="Pfam" id="PF03719">
    <property type="entry name" value="Ribosomal_S5_C"/>
    <property type="match status" value="1"/>
</dbReference>
<keyword evidence="3 8" id="KW-0694">RNA-binding</keyword>
<dbReference type="EMBL" id="CP045482">
    <property type="protein sequence ID" value="QGR22648.1"/>
    <property type="molecule type" value="Genomic_DNA"/>
</dbReference>
<dbReference type="SUPFAM" id="SSF54768">
    <property type="entry name" value="dsRNA-binding domain-like"/>
    <property type="match status" value="1"/>
</dbReference>
<evidence type="ECO:0000256" key="1">
    <source>
        <dbReference type="ARBA" id="ARBA00008945"/>
    </source>
</evidence>
<evidence type="ECO:0000256" key="2">
    <source>
        <dbReference type="ARBA" id="ARBA00022730"/>
    </source>
</evidence>
<dbReference type="FunFam" id="3.30.230.10:FF:000004">
    <property type="entry name" value="40S ribosomal protein S2"/>
    <property type="match status" value="1"/>
</dbReference>
<dbReference type="AlphaFoldDB" id="A0A650CXW9"/>
<keyword evidence="13" id="KW-1185">Reference proteome</keyword>
<dbReference type="PANTHER" id="PTHR13718:SF4">
    <property type="entry name" value="40S RIBOSOMAL PROTEIN S2"/>
    <property type="match status" value="1"/>
</dbReference>
<feature type="domain" description="S5 DRBM" evidence="10">
    <location>
        <begin position="54"/>
        <end position="117"/>
    </location>
</feature>
<evidence type="ECO:0000313" key="14">
    <source>
        <dbReference type="Proteomes" id="UP000474054"/>
    </source>
</evidence>
<evidence type="ECO:0000256" key="3">
    <source>
        <dbReference type="ARBA" id="ARBA00022884"/>
    </source>
</evidence>
<evidence type="ECO:0000313" key="12">
    <source>
        <dbReference type="EMBL" id="QGR22648.1"/>
    </source>
</evidence>
<dbReference type="Gene3D" id="3.30.160.20">
    <property type="match status" value="1"/>
</dbReference>
<dbReference type="InterPro" id="IPR005324">
    <property type="entry name" value="Ribosomal_uS5_C"/>
</dbReference>
<dbReference type="PANTHER" id="PTHR13718">
    <property type="entry name" value="RIBOSOMAL S SUBUNIT"/>
    <property type="match status" value="1"/>
</dbReference>
<dbReference type="InterPro" id="IPR020568">
    <property type="entry name" value="Ribosomal_Su5_D2-typ_SF"/>
</dbReference>
<dbReference type="Proteomes" id="UP000426328">
    <property type="component" value="Chromosome"/>
</dbReference>
<dbReference type="GO" id="GO:0019843">
    <property type="term" value="F:rRNA binding"/>
    <property type="evidence" value="ECO:0007669"/>
    <property type="project" value="UniProtKB-UniRule"/>
</dbReference>
<comment type="subunit">
    <text evidence="6 8">Part of the 30S ribosomal subunit. Contacts protein S4.</text>
</comment>
<dbReference type="NCBIfam" id="NF003125">
    <property type="entry name" value="PRK04044.1"/>
    <property type="match status" value="1"/>
</dbReference>
<gene>
    <name evidence="8" type="primary">rps5</name>
    <name evidence="12" type="ORF">D1866_12200</name>
    <name evidence="11" type="ORF">GFB69_03640</name>
</gene>
<dbReference type="GO" id="GO:0003735">
    <property type="term" value="F:structural constituent of ribosome"/>
    <property type="evidence" value="ECO:0007669"/>
    <property type="project" value="UniProtKB-UniRule"/>
</dbReference>